<dbReference type="GO" id="GO:0046872">
    <property type="term" value="F:metal ion binding"/>
    <property type="evidence" value="ECO:0007669"/>
    <property type="project" value="UniProtKB-KW"/>
</dbReference>
<accession>A0AAN7QSK1</accession>
<comment type="cofactor">
    <cofactor evidence="1">
        <name>Cu cation</name>
        <dbReference type="ChEBI" id="CHEBI:23378"/>
    </cofactor>
</comment>
<dbReference type="PANTHER" id="PTHR48461">
    <property type="entry name" value="MULTICOPPER OXIDASE LPR1-LIKE"/>
    <property type="match status" value="1"/>
</dbReference>
<dbReference type="GO" id="GO:0016491">
    <property type="term" value="F:oxidoreductase activity"/>
    <property type="evidence" value="ECO:0007669"/>
    <property type="project" value="UniProtKB-KW"/>
</dbReference>
<dbReference type="Proteomes" id="UP001346149">
    <property type="component" value="Unassembled WGS sequence"/>
</dbReference>
<evidence type="ECO:0000256" key="7">
    <source>
        <dbReference type="SAM" id="SignalP"/>
    </source>
</evidence>
<name>A0AAN7QSK1_TRANT</name>
<keyword evidence="3 7" id="KW-0732">Signal</keyword>
<organism evidence="8 9">
    <name type="scientific">Trapa natans</name>
    <name type="common">Water chestnut</name>
    <dbReference type="NCBI Taxonomy" id="22666"/>
    <lineage>
        <taxon>Eukaryota</taxon>
        <taxon>Viridiplantae</taxon>
        <taxon>Streptophyta</taxon>
        <taxon>Embryophyta</taxon>
        <taxon>Tracheophyta</taxon>
        <taxon>Spermatophyta</taxon>
        <taxon>Magnoliopsida</taxon>
        <taxon>eudicotyledons</taxon>
        <taxon>Gunneridae</taxon>
        <taxon>Pentapetalae</taxon>
        <taxon>rosids</taxon>
        <taxon>malvids</taxon>
        <taxon>Myrtales</taxon>
        <taxon>Lythraceae</taxon>
        <taxon>Trapa</taxon>
    </lineage>
</organism>
<keyword evidence="2" id="KW-0479">Metal-binding</keyword>
<feature type="signal peptide" evidence="7">
    <location>
        <begin position="1"/>
        <end position="19"/>
    </location>
</feature>
<dbReference type="GO" id="GO:0016036">
    <property type="term" value="P:cellular response to phosphate starvation"/>
    <property type="evidence" value="ECO:0007669"/>
    <property type="project" value="InterPro"/>
</dbReference>
<evidence type="ECO:0000256" key="1">
    <source>
        <dbReference type="ARBA" id="ARBA00001935"/>
    </source>
</evidence>
<proteinExistence type="predicted"/>
<keyword evidence="4" id="KW-0560">Oxidoreductase</keyword>
<evidence type="ECO:0000313" key="9">
    <source>
        <dbReference type="Proteomes" id="UP001346149"/>
    </source>
</evidence>
<evidence type="ECO:0000313" key="8">
    <source>
        <dbReference type="EMBL" id="KAK4774393.1"/>
    </source>
</evidence>
<protein>
    <submittedName>
        <fullName evidence="8">Uncharacterized protein</fullName>
    </submittedName>
</protein>
<evidence type="ECO:0000256" key="2">
    <source>
        <dbReference type="ARBA" id="ARBA00022723"/>
    </source>
</evidence>
<evidence type="ECO:0000256" key="5">
    <source>
        <dbReference type="ARBA" id="ARBA00023008"/>
    </source>
</evidence>
<evidence type="ECO:0000256" key="6">
    <source>
        <dbReference type="ARBA" id="ARBA00023180"/>
    </source>
</evidence>
<evidence type="ECO:0000256" key="4">
    <source>
        <dbReference type="ARBA" id="ARBA00023002"/>
    </source>
</evidence>
<dbReference type="AlphaFoldDB" id="A0AAN7QSK1"/>
<keyword evidence="6" id="KW-0325">Glycoprotein</keyword>
<keyword evidence="9" id="KW-1185">Reference proteome</keyword>
<dbReference type="EMBL" id="JAXQNO010000019">
    <property type="protein sequence ID" value="KAK4774393.1"/>
    <property type="molecule type" value="Genomic_DNA"/>
</dbReference>
<keyword evidence="5" id="KW-0186">Copper</keyword>
<dbReference type="PANTHER" id="PTHR48461:SF1">
    <property type="entry name" value="MULTICOPPER OXIDASE LPR1-LIKE"/>
    <property type="match status" value="1"/>
</dbReference>
<sequence length="90" mass="9991">MLRFAVAVVLLTVLIGTRASRAPPLPVTEASLHKTASSLEKFVDELPMLPKLYGYKKLNGKPIPASLTIGMYAKKWVSPTPIQEEIRMNR</sequence>
<evidence type="ECO:0000256" key="3">
    <source>
        <dbReference type="ARBA" id="ARBA00022729"/>
    </source>
</evidence>
<comment type="caution">
    <text evidence="8">The sequence shown here is derived from an EMBL/GenBank/DDBJ whole genome shotgun (WGS) entry which is preliminary data.</text>
</comment>
<feature type="chain" id="PRO_5042902862" evidence="7">
    <location>
        <begin position="20"/>
        <end position="90"/>
    </location>
</feature>
<gene>
    <name evidence="8" type="ORF">SAY86_009328</name>
</gene>
<reference evidence="8 9" key="1">
    <citation type="journal article" date="2023" name="Hortic Res">
        <title>Pangenome of water caltrop reveals structural variations and asymmetric subgenome divergence after allopolyploidization.</title>
        <authorList>
            <person name="Zhang X."/>
            <person name="Chen Y."/>
            <person name="Wang L."/>
            <person name="Yuan Y."/>
            <person name="Fang M."/>
            <person name="Shi L."/>
            <person name="Lu R."/>
            <person name="Comes H.P."/>
            <person name="Ma Y."/>
            <person name="Chen Y."/>
            <person name="Huang G."/>
            <person name="Zhou Y."/>
            <person name="Zheng Z."/>
            <person name="Qiu Y."/>
        </authorList>
    </citation>
    <scope>NUCLEOTIDE SEQUENCE [LARGE SCALE GENOMIC DNA]</scope>
    <source>
        <strain evidence="8">F231</strain>
    </source>
</reference>
<dbReference type="InterPro" id="IPR052152">
    <property type="entry name" value="LPR1/LPR2"/>
</dbReference>